<dbReference type="GeneID" id="68357091"/>
<evidence type="ECO:0000256" key="1">
    <source>
        <dbReference type="ARBA" id="ARBA00004141"/>
    </source>
</evidence>
<dbReference type="AlphaFoldDB" id="A0A9P8MUS1"/>
<dbReference type="Proteomes" id="UP000824596">
    <property type="component" value="Unassembled WGS sequence"/>
</dbReference>
<feature type="transmembrane region" description="Helical" evidence="6">
    <location>
        <begin position="236"/>
        <end position="257"/>
    </location>
</feature>
<evidence type="ECO:0000256" key="3">
    <source>
        <dbReference type="ARBA" id="ARBA00022989"/>
    </source>
</evidence>
<feature type="transmembrane region" description="Helical" evidence="6">
    <location>
        <begin position="201"/>
        <end position="221"/>
    </location>
</feature>
<keyword evidence="2 6" id="KW-0812">Transmembrane</keyword>
<comment type="caution">
    <text evidence="7">The sequence shown here is derived from an EMBL/GenBank/DDBJ whole genome shotgun (WGS) entry which is preliminary data.</text>
</comment>
<organism evidence="7 8">
    <name type="scientific">Hirsutella rhossiliensis</name>
    <dbReference type="NCBI Taxonomy" id="111463"/>
    <lineage>
        <taxon>Eukaryota</taxon>
        <taxon>Fungi</taxon>
        <taxon>Dikarya</taxon>
        <taxon>Ascomycota</taxon>
        <taxon>Pezizomycotina</taxon>
        <taxon>Sordariomycetes</taxon>
        <taxon>Hypocreomycetidae</taxon>
        <taxon>Hypocreales</taxon>
        <taxon>Ophiocordycipitaceae</taxon>
        <taxon>Hirsutella</taxon>
    </lineage>
</organism>
<sequence>MAQLKPFRGNFYLWDYVPSKPAAILLAILFGLATLVVVWRMVRTRTLFSIAFALGGLFEIAGYGARAVAEDKTDQLGPYVVQSILILVAPALYAASIYMTLGRLMRSVQGERHSLVPVRWLTRAFVAGDVLSFLMQGSGGGLMGMGNFSQETAQNIILGGLVVQVVMFGLFAITAVVFDVRIRRWPTGGSLEGGGQRWMRAMLMLYATTALILVRCVVRVVEYVMGKDGYLLRYEWTLYVFDAVPMLAVTVVYGWVYPGELTAANTKAWPREQASSLSGHEGMGLADGLRTRGGGHEK</sequence>
<dbReference type="Pfam" id="PF04479">
    <property type="entry name" value="RTA1"/>
    <property type="match status" value="1"/>
</dbReference>
<dbReference type="PANTHER" id="PTHR31465:SF27">
    <property type="entry name" value="DOMAIN PROTEIN, PUTATIVE (AFU_ORTHOLOGUE AFUA_3G01030)-RELATED"/>
    <property type="match status" value="1"/>
</dbReference>
<feature type="transmembrane region" description="Helical" evidence="6">
    <location>
        <begin position="46"/>
        <end position="64"/>
    </location>
</feature>
<name>A0A9P8MUS1_9HYPO</name>
<keyword evidence="4 6" id="KW-0472">Membrane</keyword>
<evidence type="ECO:0000313" key="8">
    <source>
        <dbReference type="Proteomes" id="UP000824596"/>
    </source>
</evidence>
<dbReference type="RefSeq" id="XP_044718322.1">
    <property type="nucleotide sequence ID" value="XM_044866433.1"/>
</dbReference>
<proteinExistence type="predicted"/>
<feature type="transmembrane region" description="Helical" evidence="6">
    <location>
        <begin position="156"/>
        <end position="180"/>
    </location>
</feature>
<evidence type="ECO:0000256" key="6">
    <source>
        <dbReference type="SAM" id="Phobius"/>
    </source>
</evidence>
<reference evidence="7" key="1">
    <citation type="submission" date="2021-09" db="EMBL/GenBank/DDBJ databases">
        <title>A high-quality genome of the endoparasitic fungus Hirsutella rhossiliensis with a comparison of Hirsutella genomes reveals transposable elements contributing to genome size variation.</title>
        <authorList>
            <person name="Lin R."/>
            <person name="Jiao Y."/>
            <person name="Sun X."/>
            <person name="Ling J."/>
            <person name="Xie B."/>
            <person name="Cheng X."/>
        </authorList>
    </citation>
    <scope>NUCLEOTIDE SEQUENCE</scope>
    <source>
        <strain evidence="7">HR02</strain>
    </source>
</reference>
<dbReference type="EMBL" id="JAIZPD010000009">
    <property type="protein sequence ID" value="KAH0960809.1"/>
    <property type="molecule type" value="Genomic_DNA"/>
</dbReference>
<feature type="region of interest" description="Disordered" evidence="5">
    <location>
        <begin position="275"/>
        <end position="298"/>
    </location>
</feature>
<accession>A0A9P8MUS1</accession>
<evidence type="ECO:0000256" key="5">
    <source>
        <dbReference type="SAM" id="MobiDB-lite"/>
    </source>
</evidence>
<keyword evidence="3 6" id="KW-1133">Transmembrane helix</keyword>
<evidence type="ECO:0000313" key="7">
    <source>
        <dbReference type="EMBL" id="KAH0960809.1"/>
    </source>
</evidence>
<dbReference type="OrthoDB" id="3358017at2759"/>
<feature type="transmembrane region" description="Helical" evidence="6">
    <location>
        <begin position="120"/>
        <end position="136"/>
    </location>
</feature>
<evidence type="ECO:0000256" key="2">
    <source>
        <dbReference type="ARBA" id="ARBA00022692"/>
    </source>
</evidence>
<comment type="subcellular location">
    <subcellularLocation>
        <location evidence="1">Membrane</location>
        <topology evidence="1">Multi-pass membrane protein</topology>
    </subcellularLocation>
</comment>
<dbReference type="PANTHER" id="PTHR31465">
    <property type="entry name" value="PROTEIN RTA1-RELATED"/>
    <property type="match status" value="1"/>
</dbReference>
<dbReference type="GO" id="GO:0016020">
    <property type="term" value="C:membrane"/>
    <property type="evidence" value="ECO:0007669"/>
    <property type="project" value="UniProtKB-SubCell"/>
</dbReference>
<keyword evidence="8" id="KW-1185">Reference proteome</keyword>
<protein>
    <submittedName>
        <fullName evidence="7">RTA1 like protein</fullName>
    </submittedName>
</protein>
<feature type="transmembrane region" description="Helical" evidence="6">
    <location>
        <begin position="20"/>
        <end position="39"/>
    </location>
</feature>
<feature type="transmembrane region" description="Helical" evidence="6">
    <location>
        <begin position="76"/>
        <end position="99"/>
    </location>
</feature>
<evidence type="ECO:0000256" key="4">
    <source>
        <dbReference type="ARBA" id="ARBA00023136"/>
    </source>
</evidence>
<gene>
    <name evidence="7" type="ORF">HRG_07962</name>
</gene>
<dbReference type="InterPro" id="IPR007568">
    <property type="entry name" value="RTA1"/>
</dbReference>